<comment type="caution">
    <text evidence="1">The sequence shown here is derived from an EMBL/GenBank/DDBJ whole genome shotgun (WGS) entry which is preliminary data.</text>
</comment>
<keyword evidence="2" id="KW-1185">Reference proteome</keyword>
<proteinExistence type="predicted"/>
<dbReference type="EMBL" id="JAJAGQ010000008">
    <property type="protein sequence ID" value="KAJ8556321.1"/>
    <property type="molecule type" value="Genomic_DNA"/>
</dbReference>
<reference evidence="2" key="1">
    <citation type="journal article" date="2023" name="Proc. Natl. Acad. Sci. U.S.A.">
        <title>Genomic and structural basis for evolution of tropane alkaloid biosynthesis.</title>
        <authorList>
            <person name="Wanga Y.-J."/>
            <person name="Taina T."/>
            <person name="Yua J.-Y."/>
            <person name="Lia J."/>
            <person name="Xua B."/>
            <person name="Chenc J."/>
            <person name="D'Auriad J.C."/>
            <person name="Huanga J.-P."/>
            <person name="Huanga S.-X."/>
        </authorList>
    </citation>
    <scope>NUCLEOTIDE SEQUENCE [LARGE SCALE GENOMIC DNA]</scope>
    <source>
        <strain evidence="2">cv. KIB-2019</strain>
    </source>
</reference>
<accession>A0A9Q1MCH0</accession>
<gene>
    <name evidence="1" type="ORF">K7X08_023079</name>
</gene>
<dbReference type="AlphaFoldDB" id="A0A9Q1MCH0"/>
<evidence type="ECO:0000313" key="1">
    <source>
        <dbReference type="EMBL" id="KAJ8556321.1"/>
    </source>
</evidence>
<dbReference type="Proteomes" id="UP001152561">
    <property type="component" value="Unassembled WGS sequence"/>
</dbReference>
<evidence type="ECO:0000313" key="2">
    <source>
        <dbReference type="Proteomes" id="UP001152561"/>
    </source>
</evidence>
<organism evidence="1 2">
    <name type="scientific">Anisodus acutangulus</name>
    <dbReference type="NCBI Taxonomy" id="402998"/>
    <lineage>
        <taxon>Eukaryota</taxon>
        <taxon>Viridiplantae</taxon>
        <taxon>Streptophyta</taxon>
        <taxon>Embryophyta</taxon>
        <taxon>Tracheophyta</taxon>
        <taxon>Spermatophyta</taxon>
        <taxon>Magnoliopsida</taxon>
        <taxon>eudicotyledons</taxon>
        <taxon>Gunneridae</taxon>
        <taxon>Pentapetalae</taxon>
        <taxon>asterids</taxon>
        <taxon>lamiids</taxon>
        <taxon>Solanales</taxon>
        <taxon>Solanaceae</taxon>
        <taxon>Solanoideae</taxon>
        <taxon>Hyoscyameae</taxon>
        <taxon>Anisodus</taxon>
    </lineage>
</organism>
<name>A0A9Q1MCH0_9SOLA</name>
<dbReference type="OrthoDB" id="1750780at2759"/>
<sequence>MGRCDNSQRKSSKEIQNRAFRRFGSEEMQKFLSLFKKCCIATGRIICLEQLKDSHYDGDMYNKHFTKSGKVIINAEGDFQMLKIHHHRGRCGTSKPQNQGS</sequence>
<protein>
    <submittedName>
        <fullName evidence="1">Uncharacterized protein</fullName>
    </submittedName>
</protein>